<protein>
    <recommendedName>
        <fullName evidence="2">SUI1 domain-containing protein</fullName>
    </recommendedName>
</protein>
<evidence type="ECO:0000259" key="2">
    <source>
        <dbReference type="PROSITE" id="PS50296"/>
    </source>
</evidence>
<dbReference type="Pfam" id="PF01253">
    <property type="entry name" value="SUI1"/>
    <property type="match status" value="1"/>
</dbReference>
<name>A0ABN9PZU9_9DINO</name>
<dbReference type="InterPro" id="IPR036877">
    <property type="entry name" value="SUI1_dom_sf"/>
</dbReference>
<comment type="caution">
    <text evidence="3">The sequence shown here is derived from an EMBL/GenBank/DDBJ whole genome shotgun (WGS) entry which is preliminary data.</text>
</comment>
<evidence type="ECO:0000313" key="3">
    <source>
        <dbReference type="EMBL" id="CAK0798883.1"/>
    </source>
</evidence>
<proteinExistence type="predicted"/>
<accession>A0ABN9PZU9</accession>
<feature type="region of interest" description="Disordered" evidence="1">
    <location>
        <begin position="1"/>
        <end position="83"/>
    </location>
</feature>
<dbReference type="Proteomes" id="UP001189429">
    <property type="component" value="Unassembled WGS sequence"/>
</dbReference>
<dbReference type="SUPFAM" id="SSF55159">
    <property type="entry name" value="eIF1-like"/>
    <property type="match status" value="1"/>
</dbReference>
<evidence type="ECO:0000256" key="1">
    <source>
        <dbReference type="SAM" id="MobiDB-lite"/>
    </source>
</evidence>
<dbReference type="InterPro" id="IPR001950">
    <property type="entry name" value="SUI1"/>
</dbReference>
<organism evidence="3 4">
    <name type="scientific">Prorocentrum cordatum</name>
    <dbReference type="NCBI Taxonomy" id="2364126"/>
    <lineage>
        <taxon>Eukaryota</taxon>
        <taxon>Sar</taxon>
        <taxon>Alveolata</taxon>
        <taxon>Dinophyceae</taxon>
        <taxon>Prorocentrales</taxon>
        <taxon>Prorocentraceae</taxon>
        <taxon>Prorocentrum</taxon>
    </lineage>
</organism>
<reference evidence="3" key="1">
    <citation type="submission" date="2023-10" db="EMBL/GenBank/DDBJ databases">
        <authorList>
            <person name="Chen Y."/>
            <person name="Shah S."/>
            <person name="Dougan E. K."/>
            <person name="Thang M."/>
            <person name="Chan C."/>
        </authorList>
    </citation>
    <scope>NUCLEOTIDE SEQUENCE [LARGE SCALE GENOMIC DNA]</scope>
</reference>
<dbReference type="EMBL" id="CAUYUJ010002038">
    <property type="protein sequence ID" value="CAK0798883.1"/>
    <property type="molecule type" value="Genomic_DNA"/>
</dbReference>
<gene>
    <name evidence="3" type="ORF">PCOR1329_LOCUS7526</name>
</gene>
<feature type="compositionally biased region" description="Low complexity" evidence="1">
    <location>
        <begin position="11"/>
        <end position="57"/>
    </location>
</feature>
<evidence type="ECO:0000313" key="4">
    <source>
        <dbReference type="Proteomes" id="UP001189429"/>
    </source>
</evidence>
<keyword evidence="4" id="KW-1185">Reference proteome</keyword>
<feature type="domain" description="SUI1" evidence="2">
    <location>
        <begin position="267"/>
        <end position="332"/>
    </location>
</feature>
<feature type="non-terminal residue" evidence="3">
    <location>
        <position position="1"/>
    </location>
</feature>
<dbReference type="Gene3D" id="3.30.780.10">
    <property type="entry name" value="SUI1-like domain"/>
    <property type="match status" value="1"/>
</dbReference>
<feature type="compositionally biased region" description="Gly residues" evidence="1">
    <location>
        <begin position="1"/>
        <end position="10"/>
    </location>
</feature>
<sequence>GALGGAGAAGAGAAEGAASKGRGSQGAAPAGAGPASAAPAEAAPASAAPAGAADAPSTPEDDGTEGAAAQAPAPAGGGGAEAAVAEVRTQASAFGVEVVGGLQWRPGDEVTVRWEKLGGENNLATVQLYREDFWQPIAQGLVPLSSGSVAVLIPPDAAEGRYYIVLQGRSDAAAYAHSPRFAVGPAAAEERHIALRPASARLPSLSRGSALLPPLPKARFEKPPCQIATASSDLMAPALTIHEAKEMHSSVRRGWALSLAFDVGMSVQGFPEQVRLPKTGRVLPVNFEKILQHLKKTFKTNGTLIKDEEHGTIIQLQGDIRKEVAEFLIEATALISKDQVMIHGS</sequence>
<dbReference type="PROSITE" id="PS50296">
    <property type="entry name" value="SUI1"/>
    <property type="match status" value="1"/>
</dbReference>